<dbReference type="InterPro" id="IPR011050">
    <property type="entry name" value="Pectin_lyase_fold/virulence"/>
</dbReference>
<dbReference type="InterPro" id="IPR012334">
    <property type="entry name" value="Pectin_lyas_fold"/>
</dbReference>
<dbReference type="Pfam" id="PF23762">
    <property type="entry name" value="SHCBP_N"/>
    <property type="match status" value="1"/>
</dbReference>
<evidence type="ECO:0000256" key="2">
    <source>
        <dbReference type="ARBA" id="ARBA00022490"/>
    </source>
</evidence>
<dbReference type="GO" id="GO:0007283">
    <property type="term" value="P:spermatogenesis"/>
    <property type="evidence" value="ECO:0007669"/>
    <property type="project" value="TreeGrafter"/>
</dbReference>
<accession>A0A1B6DZD4</accession>
<gene>
    <name evidence="6" type="ORF">g.18409</name>
</gene>
<dbReference type="GO" id="GO:0005819">
    <property type="term" value="C:spindle"/>
    <property type="evidence" value="ECO:0007669"/>
    <property type="project" value="UniProtKB-SubCell"/>
</dbReference>
<dbReference type="EMBL" id="GEDC01006301">
    <property type="protein sequence ID" value="JAS30997.1"/>
    <property type="molecule type" value="Transcribed_RNA"/>
</dbReference>
<dbReference type="SUPFAM" id="SSF51126">
    <property type="entry name" value="Pectin lyase-like"/>
    <property type="match status" value="1"/>
</dbReference>
<dbReference type="Gene3D" id="2.160.20.10">
    <property type="entry name" value="Single-stranded right-handed beta-helix, Pectin lyase-like"/>
    <property type="match status" value="1"/>
</dbReference>
<proteinExistence type="predicted"/>
<evidence type="ECO:0000259" key="4">
    <source>
        <dbReference type="Pfam" id="PF13229"/>
    </source>
</evidence>
<evidence type="ECO:0000259" key="5">
    <source>
        <dbReference type="Pfam" id="PF23762"/>
    </source>
</evidence>
<dbReference type="AlphaFoldDB" id="A0A1B6DZD4"/>
<keyword evidence="2" id="KW-0963">Cytoplasm</keyword>
<dbReference type="InterPro" id="IPR039448">
    <property type="entry name" value="Beta_helix"/>
</dbReference>
<dbReference type="InterPro" id="IPR057508">
    <property type="entry name" value="SHCBP-like_N"/>
</dbReference>
<keyword evidence="3" id="KW-0206">Cytoskeleton</keyword>
<sequence>MEPLPMVFCKTYEERLAEFMVILHDENVYTLSNKVKNSWTLYLEFYMEGSGWEALWKISRELCCELKIRFPTTVVVLVEGVNFSEFTASVSITHVENAINIPKKFEEVPLIELFVLANQDNNNVISYRNIAEAIDNLRIFYCHLFYPWEVEDEDDSSWVQQHLKNRLTLYYEKITYKIFHETMDELTNLIDKGTQIYCEIKDLENQVADDDINSVNNVNTLKLFQLHHKLEYVKNKLSIFDNDVLRNLRMQENRKNIKALRQNHANFALVALVAGTAGTLKFVFDKINHIIENGTFVRPLSSLQDALNELLEGSTVLISPGLHKLYNSRGLEESNILLKGIEGEQKCVISEAEDNFSLLDTRGTEITLEDLTITGNNVKYLIIIRQGIFRLNNVKLEGCLSSTVGVIVHRGATLIANKCSFISCNFGIIAASDSVVNLNDCVFNKNKVAIKVTENSDVEMSNCTISDSKEYALQINQRDMPRKEGSLELIRESIIMSDVKLNNNFGDVLMEQIEPIQLVKGNKTLLF</sequence>
<dbReference type="PANTHER" id="PTHR14695:SF4">
    <property type="entry name" value="PROTEIN NESSUN DORMA"/>
    <property type="match status" value="1"/>
</dbReference>
<dbReference type="PANTHER" id="PTHR14695">
    <property type="entry name" value="SHC SH2-DOMAIN BINDING PROTEIN 1-RELATED"/>
    <property type="match status" value="1"/>
</dbReference>
<organism evidence="6">
    <name type="scientific">Clastoptera arizonana</name>
    <name type="common">Arizona spittle bug</name>
    <dbReference type="NCBI Taxonomy" id="38151"/>
    <lineage>
        <taxon>Eukaryota</taxon>
        <taxon>Metazoa</taxon>
        <taxon>Ecdysozoa</taxon>
        <taxon>Arthropoda</taxon>
        <taxon>Hexapoda</taxon>
        <taxon>Insecta</taxon>
        <taxon>Pterygota</taxon>
        <taxon>Neoptera</taxon>
        <taxon>Paraneoptera</taxon>
        <taxon>Hemiptera</taxon>
        <taxon>Auchenorrhyncha</taxon>
        <taxon>Cercopoidea</taxon>
        <taxon>Clastopteridae</taxon>
        <taxon>Clastoptera</taxon>
    </lineage>
</organism>
<name>A0A1B6DZD4_9HEMI</name>
<comment type="subcellular location">
    <subcellularLocation>
        <location evidence="1">Cytoplasm</location>
        <location evidence="1">Cytoskeleton</location>
        <location evidence="1">Spindle</location>
    </subcellularLocation>
</comment>
<dbReference type="Pfam" id="PF13229">
    <property type="entry name" value="Beta_helix"/>
    <property type="match status" value="1"/>
</dbReference>
<evidence type="ECO:0000313" key="6">
    <source>
        <dbReference type="EMBL" id="JAS30997.1"/>
    </source>
</evidence>
<dbReference type="GO" id="GO:0007112">
    <property type="term" value="P:male meiosis cytokinesis"/>
    <property type="evidence" value="ECO:0007669"/>
    <property type="project" value="TreeGrafter"/>
</dbReference>
<reference evidence="6" key="1">
    <citation type="submission" date="2015-12" db="EMBL/GenBank/DDBJ databases">
        <title>De novo transcriptome assembly of four potential Pierce s Disease insect vectors from Arizona vineyards.</title>
        <authorList>
            <person name="Tassone E.E."/>
        </authorList>
    </citation>
    <scope>NUCLEOTIDE SEQUENCE</scope>
</reference>
<feature type="domain" description="Right handed beta helix" evidence="4">
    <location>
        <begin position="364"/>
        <end position="477"/>
    </location>
</feature>
<feature type="domain" description="SHC SH2" evidence="5">
    <location>
        <begin position="14"/>
        <end position="246"/>
    </location>
</feature>
<evidence type="ECO:0000256" key="1">
    <source>
        <dbReference type="ARBA" id="ARBA00004186"/>
    </source>
</evidence>
<protein>
    <submittedName>
        <fullName evidence="6">Uncharacterized protein</fullName>
    </submittedName>
</protein>
<evidence type="ECO:0000256" key="3">
    <source>
        <dbReference type="ARBA" id="ARBA00023212"/>
    </source>
</evidence>
<dbReference type="InterPro" id="IPR045140">
    <property type="entry name" value="SHCBP1-like"/>
</dbReference>